<evidence type="ECO:0000256" key="1">
    <source>
        <dbReference type="ARBA" id="ARBA00022729"/>
    </source>
</evidence>
<dbReference type="Proteomes" id="UP000435036">
    <property type="component" value="Unassembled WGS sequence"/>
</dbReference>
<organism evidence="3 4">
    <name type="scientific">Sphingobacterium humi</name>
    <dbReference type="NCBI Taxonomy" id="1796905"/>
    <lineage>
        <taxon>Bacteria</taxon>
        <taxon>Pseudomonadati</taxon>
        <taxon>Bacteroidota</taxon>
        <taxon>Sphingobacteriia</taxon>
        <taxon>Sphingobacteriales</taxon>
        <taxon>Sphingobacteriaceae</taxon>
        <taxon>Sphingobacterium</taxon>
    </lineage>
</organism>
<sequence length="560" mass="64761">MITDSKKDKNAVQRLIIGLKTKWPLLMLLTVICLSFSQCANMQRPNGGPKDSIPPKLLNESPANLSRNFKEKEIVLTFDEYIKIANQQKEFTISPDANEQPLFKIRKKNLHITLPDSLEANTTYTINFGKGLVDYNEGNPLPNYTYVFATGDQLDSLTISGKVQNGYTKAFDYNLDKDVNVILIPTSRDSIFGKKKASYYTAVDSSGNFQFKNLREDTYRIYAIKEQNNDKIFNGQDEWIGFLQDSIVLTENLADVKLSFTKGRAAIFRNMEKKMDKDGSILLTFNRGIDDPSIRILYPADIDANKLVKFNVNNDTAKVYFEPKEIDSINFEVAEAGKVLDTIKFKKPRNLKVERTISPQYNFTNKVDRIKHIELTANYPLASVDKNKILVLEDSVSRRNFQLQQDSINKELYHIRYNWRPNKNYELVLQEGALIGPFDEVNKEQKAQFTFNETENYGDITLTFTGLDAGKQYIIELIDEKKEKVFDKRILPENYKLSYLKFEGGKYAIRVIEDSNKNGKWDVGDVYTRRQAEPIWYLERTFTIRANWEQNETIEVKFED</sequence>
<accession>A0A6N8L415</accession>
<reference evidence="3 4" key="1">
    <citation type="submission" date="2019-12" db="EMBL/GenBank/DDBJ databases">
        <authorList>
            <person name="Dong K."/>
        </authorList>
    </citation>
    <scope>NUCLEOTIDE SEQUENCE [LARGE SCALE GENOMIC DNA]</scope>
    <source>
        <strain evidence="3 4">JCM 31225</strain>
    </source>
</reference>
<dbReference type="EMBL" id="WSQA01000011">
    <property type="protein sequence ID" value="MVZ63191.1"/>
    <property type="molecule type" value="Genomic_DNA"/>
</dbReference>
<name>A0A6N8L415_9SPHI</name>
<dbReference type="OrthoDB" id="9809989at2"/>
<dbReference type="AlphaFoldDB" id="A0A6N8L415"/>
<evidence type="ECO:0000313" key="4">
    <source>
        <dbReference type="Proteomes" id="UP000435036"/>
    </source>
</evidence>
<evidence type="ECO:0000259" key="2">
    <source>
        <dbReference type="Pfam" id="PF13205"/>
    </source>
</evidence>
<dbReference type="Pfam" id="PF13205">
    <property type="entry name" value="Big_5"/>
    <property type="match status" value="1"/>
</dbReference>
<comment type="caution">
    <text evidence="3">The sequence shown here is derived from an EMBL/GenBank/DDBJ whole genome shotgun (WGS) entry which is preliminary data.</text>
</comment>
<keyword evidence="4" id="KW-1185">Reference proteome</keyword>
<gene>
    <name evidence="3" type="ORF">GQF63_14240</name>
</gene>
<protein>
    <recommendedName>
        <fullName evidence="2">SbsA Ig-like domain-containing protein</fullName>
    </recommendedName>
</protein>
<feature type="domain" description="SbsA Ig-like" evidence="2">
    <location>
        <begin position="51"/>
        <end position="150"/>
    </location>
</feature>
<dbReference type="InterPro" id="IPR032812">
    <property type="entry name" value="SbsA_Ig"/>
</dbReference>
<evidence type="ECO:0000313" key="3">
    <source>
        <dbReference type="EMBL" id="MVZ63191.1"/>
    </source>
</evidence>
<proteinExistence type="predicted"/>
<keyword evidence="1" id="KW-0732">Signal</keyword>